<dbReference type="EMBL" id="JARWAO010000002">
    <property type="protein sequence ID" value="MDR5895376.1"/>
    <property type="molecule type" value="Genomic_DNA"/>
</dbReference>
<evidence type="ECO:0000256" key="6">
    <source>
        <dbReference type="ARBA" id="ARBA00022840"/>
    </source>
</evidence>
<evidence type="ECO:0000313" key="9">
    <source>
        <dbReference type="EMBL" id="MDR5895376.1"/>
    </source>
</evidence>
<dbReference type="PROSITE" id="PS00794">
    <property type="entry name" value="HPPK"/>
    <property type="match status" value="1"/>
</dbReference>
<evidence type="ECO:0000256" key="4">
    <source>
        <dbReference type="ARBA" id="ARBA00022741"/>
    </source>
</evidence>
<dbReference type="GO" id="GO:0003848">
    <property type="term" value="F:2-amino-4-hydroxy-6-hydroxymethyldihydropteridine diphosphokinase activity"/>
    <property type="evidence" value="ECO:0007669"/>
    <property type="project" value="UniProtKB-EC"/>
</dbReference>
<dbReference type="EC" id="2.7.6.3" evidence="2"/>
<evidence type="ECO:0000256" key="5">
    <source>
        <dbReference type="ARBA" id="ARBA00022777"/>
    </source>
</evidence>
<dbReference type="InterPro" id="IPR035907">
    <property type="entry name" value="Hppk_sf"/>
</dbReference>
<keyword evidence="7" id="KW-0289">Folate biosynthesis</keyword>
<dbReference type="RefSeq" id="WP_251591069.1">
    <property type="nucleotide sequence ID" value="NZ_JAMLJI010000001.1"/>
</dbReference>
<organism evidence="9 10">
    <name type="scientific">Larsenimonas suaedae</name>
    <dbReference type="NCBI Taxonomy" id="1851019"/>
    <lineage>
        <taxon>Bacteria</taxon>
        <taxon>Pseudomonadati</taxon>
        <taxon>Pseudomonadota</taxon>
        <taxon>Gammaproteobacteria</taxon>
        <taxon>Oceanospirillales</taxon>
        <taxon>Halomonadaceae</taxon>
        <taxon>Larsenimonas</taxon>
    </lineage>
</organism>
<dbReference type="SUPFAM" id="SSF55083">
    <property type="entry name" value="6-hydroxymethyl-7,8-dihydropterin pyrophosphokinase, HPPK"/>
    <property type="match status" value="1"/>
</dbReference>
<dbReference type="NCBIfam" id="TIGR01498">
    <property type="entry name" value="folK"/>
    <property type="match status" value="1"/>
</dbReference>
<evidence type="ECO:0000313" key="10">
    <source>
        <dbReference type="Proteomes" id="UP001269375"/>
    </source>
</evidence>
<dbReference type="CDD" id="cd00483">
    <property type="entry name" value="HPPK"/>
    <property type="match status" value="1"/>
</dbReference>
<comment type="caution">
    <text evidence="9">The sequence shown here is derived from an EMBL/GenBank/DDBJ whole genome shotgun (WGS) entry which is preliminary data.</text>
</comment>
<dbReference type="InterPro" id="IPR000550">
    <property type="entry name" value="Hppk"/>
</dbReference>
<keyword evidence="10" id="KW-1185">Reference proteome</keyword>
<evidence type="ECO:0000259" key="8">
    <source>
        <dbReference type="PROSITE" id="PS00794"/>
    </source>
</evidence>
<comment type="pathway">
    <text evidence="1">Cofactor biosynthesis; tetrahydrofolate biosynthesis; 2-amino-4-hydroxy-6-hydroxymethyl-7,8-dihydropteridine diphosphate from 7,8-dihydroneopterin triphosphate: step 4/4.</text>
</comment>
<dbReference type="Pfam" id="PF01288">
    <property type="entry name" value="HPPK"/>
    <property type="match status" value="1"/>
</dbReference>
<reference evidence="9 10" key="1">
    <citation type="submission" date="2023-04" db="EMBL/GenBank/DDBJ databases">
        <title>A long-awaited taxogenomic arrangement of the family Halomonadaceae.</title>
        <authorList>
            <person name="De La Haba R."/>
            <person name="Chuvochina M."/>
            <person name="Wittouck S."/>
            <person name="Arahal D.R."/>
            <person name="Sanchez-Porro C."/>
            <person name="Hugenholtz P."/>
            <person name="Ventosa A."/>
        </authorList>
    </citation>
    <scope>NUCLEOTIDE SEQUENCE [LARGE SCALE GENOMIC DNA]</scope>
    <source>
        <strain evidence="9 10">DSM 22428</strain>
    </source>
</reference>
<evidence type="ECO:0000256" key="1">
    <source>
        <dbReference type="ARBA" id="ARBA00005051"/>
    </source>
</evidence>
<sequence length="177" mass="19480">MQEAFLGLGSNIDPAHSISLGLDALAQTFGDITPSRVFESAPVGIQSDGVFYNMVIAVRTELDPGPLNQRLKTIEHALGRDPNAPRHAPRTLDIDLLTLGTLTRALAPTLPRRDILDYAFVLRPLAELRPNEHHPALGQSYGELWRGFADKAAQTLTPVAFTWQDQLISWPDRIPAL</sequence>
<keyword evidence="5" id="KW-0418">Kinase</keyword>
<keyword evidence="3 9" id="KW-0808">Transferase</keyword>
<keyword evidence="4" id="KW-0547">Nucleotide-binding</keyword>
<gene>
    <name evidence="9" type="primary">folK</name>
    <name evidence="9" type="ORF">QC825_04705</name>
</gene>
<evidence type="ECO:0000256" key="3">
    <source>
        <dbReference type="ARBA" id="ARBA00022679"/>
    </source>
</evidence>
<keyword evidence="6" id="KW-0067">ATP-binding</keyword>
<dbReference type="PANTHER" id="PTHR43071">
    <property type="entry name" value="2-AMINO-4-HYDROXY-6-HYDROXYMETHYLDIHYDROPTERIDINE PYROPHOSPHOKINASE"/>
    <property type="match status" value="1"/>
</dbReference>
<dbReference type="Gene3D" id="3.30.70.560">
    <property type="entry name" value="7,8-Dihydro-6-hydroxymethylpterin-pyrophosphokinase HPPK"/>
    <property type="match status" value="1"/>
</dbReference>
<evidence type="ECO:0000256" key="2">
    <source>
        <dbReference type="ARBA" id="ARBA00013253"/>
    </source>
</evidence>
<feature type="domain" description="7,8-dihydro-6-hydroxymethylpterin-pyrophosphokinase" evidence="8">
    <location>
        <begin position="86"/>
        <end position="97"/>
    </location>
</feature>
<name>A0ABU1GTK9_9GAMM</name>
<proteinExistence type="predicted"/>
<dbReference type="PANTHER" id="PTHR43071:SF2">
    <property type="entry name" value="2-AMINO-4-HYDROXY-6-HYDROXYMETHYLDIHYDROPTERIDINE PYROPHOSPHOKINASE"/>
    <property type="match status" value="1"/>
</dbReference>
<protein>
    <recommendedName>
        <fullName evidence="2">2-amino-4-hydroxy-6-hydroxymethyldihydropteridine diphosphokinase</fullName>
        <ecNumber evidence="2">2.7.6.3</ecNumber>
    </recommendedName>
</protein>
<accession>A0ABU1GTK9</accession>
<dbReference type="Proteomes" id="UP001269375">
    <property type="component" value="Unassembled WGS sequence"/>
</dbReference>
<evidence type="ECO:0000256" key="7">
    <source>
        <dbReference type="ARBA" id="ARBA00022909"/>
    </source>
</evidence>